<accession>A0ABY9E6P9</accession>
<protein>
    <submittedName>
        <fullName evidence="1">SIR2 family protein</fullName>
    </submittedName>
</protein>
<evidence type="ECO:0000313" key="1">
    <source>
        <dbReference type="EMBL" id="WKD48357.1"/>
    </source>
</evidence>
<dbReference type="RefSeq" id="WP_301414098.1">
    <property type="nucleotide sequence ID" value="NZ_CP098023.1"/>
</dbReference>
<dbReference type="EMBL" id="CP098023">
    <property type="protein sequence ID" value="WKD48357.1"/>
    <property type="molecule type" value="Genomic_DNA"/>
</dbReference>
<sequence length="506" mass="58050">MIVDDVIDKIGEGGPKSYYYFETFVRHLLKGHIEKDNKKFSFSNKLGRVGDAFAPDGFDDFDGPTLIEIVFNLPRVWFRNFKEVILPLIQNEYSKNKFNNVLIISAKPIPKILLSNFRKGAERNQLPFKVVFWGPADLNSVAAKNRKLVNQISGNLFSLRLSSAISNPVKDWKKEREEIIDNLKFCYKKGQFSLFLGAGVSSSAGMPNWSTLLNSLFVTYLTQEFDGDTAMGDKDIGDLVDRLNSIDEPSALMAARYLRKGLSKSDGEAKEFIEAVTKNLYKLRSVNFPVDSALLKSIASMCLPRRTGAKVKSVVTYNFDDLLERQLIKNSILHRCIYTNNENYDPDELPVYHVHGFLPEDRKSYDDLDNSTLVFSEEGYHQIYSESYHWSNLVQLNSFRESNCLMIGLSMTDPNLRRLLDISSKNIERSKHFAFIKRLSSSEFCYVNIGENESKVIKNTKSAERFLQRHHTLNEELMKELGVKIIWYETYNEIPEIIKTVSKHEA</sequence>
<proteinExistence type="predicted"/>
<dbReference type="Pfam" id="PF13289">
    <property type="entry name" value="SIR2_2"/>
    <property type="match status" value="1"/>
</dbReference>
<evidence type="ECO:0000313" key="2">
    <source>
        <dbReference type="Proteomes" id="UP001321520"/>
    </source>
</evidence>
<gene>
    <name evidence="1" type="ORF">M8T91_10460</name>
</gene>
<name>A0ABY9E6P9_9GAMM</name>
<organism evidence="1 2">
    <name type="scientific">Microbulbifer spongiae</name>
    <dbReference type="NCBI Taxonomy" id="2944933"/>
    <lineage>
        <taxon>Bacteria</taxon>
        <taxon>Pseudomonadati</taxon>
        <taxon>Pseudomonadota</taxon>
        <taxon>Gammaproteobacteria</taxon>
        <taxon>Cellvibrionales</taxon>
        <taxon>Microbulbiferaceae</taxon>
        <taxon>Microbulbifer</taxon>
    </lineage>
</organism>
<reference evidence="1 2" key="1">
    <citation type="submission" date="2022-05" db="EMBL/GenBank/DDBJ databases">
        <title>Microbulbifer sp. nov., isolated from sponge.</title>
        <authorList>
            <person name="Gao L."/>
        </authorList>
    </citation>
    <scope>NUCLEOTIDE SEQUENCE [LARGE SCALE GENOMIC DNA]</scope>
    <source>
        <strain evidence="1 2">MI-G</strain>
    </source>
</reference>
<dbReference type="Proteomes" id="UP001321520">
    <property type="component" value="Chromosome"/>
</dbReference>
<keyword evidence="2" id="KW-1185">Reference proteome</keyword>